<dbReference type="SUPFAM" id="SSF52047">
    <property type="entry name" value="RNI-like"/>
    <property type="match status" value="1"/>
</dbReference>
<gene>
    <name evidence="1" type="ORF">FOL47_009271</name>
</gene>
<evidence type="ECO:0000313" key="2">
    <source>
        <dbReference type="Proteomes" id="UP000591131"/>
    </source>
</evidence>
<dbReference type="InterPro" id="IPR032675">
    <property type="entry name" value="LRR_dom_sf"/>
</dbReference>
<reference evidence="1 2" key="1">
    <citation type="submission" date="2020-04" db="EMBL/GenBank/DDBJ databases">
        <title>Perkinsus chesapeaki whole genome sequence.</title>
        <authorList>
            <person name="Bogema D.R."/>
        </authorList>
    </citation>
    <scope>NUCLEOTIDE SEQUENCE [LARGE SCALE GENOMIC DNA]</scope>
    <source>
        <strain evidence="1">ATCC PRA-425</strain>
    </source>
</reference>
<name>A0A7J6L994_PERCH</name>
<sequence length="492" mass="55327">MSQLHDELLIGCIFPWLVEDVSDAVWLSSVCQSWRQSILYHLRIRCRDGYGVLKLTLGAHLKTPPASLWKAFGDLVGEVTVLMDGDSEVIQAAIENGYCPNLKSIASETLRLSERLLDNIVKLVRLDLSFCEDVDDDDVTLCCMKLPNLLELLVSWTNVTGLGWLDGDTTIRPWRVLRLDATSVPLALIVAVCCYAVTKISLVELGFDIIHDEYNPIELRHLQYSLRTCSNLQSLHVFGLNGGFYRKPNVEIAVPITLMTLHLASIKVSHNFFYHGLKFCDDLVKLELPRARLMMSVEELQDMFQWLGTHPRLQWLDLSDVRGISDSTFLGHYFAALKTASPTPLRVLKVAELKITEDMLLSLLESSPNITFLDFMHTGVTTSMSVLLHGLWSKRVRLSDTPRDRTSFLCPIHGAEEIANEVTDGYERLKVAYRDIRAMRRQPTHSVEIIDSFGNLIASSCKGTMRTIVLPTSSRGHLAPKIGSLSTSIPQY</sequence>
<dbReference type="Gene3D" id="3.80.10.10">
    <property type="entry name" value="Ribonuclease Inhibitor"/>
    <property type="match status" value="2"/>
</dbReference>
<dbReference type="Proteomes" id="UP000591131">
    <property type="component" value="Unassembled WGS sequence"/>
</dbReference>
<evidence type="ECO:0000313" key="1">
    <source>
        <dbReference type="EMBL" id="KAF4655808.1"/>
    </source>
</evidence>
<keyword evidence="2" id="KW-1185">Reference proteome</keyword>
<accession>A0A7J6L994</accession>
<comment type="caution">
    <text evidence="1">The sequence shown here is derived from an EMBL/GenBank/DDBJ whole genome shotgun (WGS) entry which is preliminary data.</text>
</comment>
<proteinExistence type="predicted"/>
<dbReference type="AlphaFoldDB" id="A0A7J6L994"/>
<protein>
    <submittedName>
        <fullName evidence="1">Uncharacterized protein</fullName>
    </submittedName>
</protein>
<dbReference type="EMBL" id="JAAPAO010000636">
    <property type="protein sequence ID" value="KAF4655808.1"/>
    <property type="molecule type" value="Genomic_DNA"/>
</dbReference>
<organism evidence="1 2">
    <name type="scientific">Perkinsus chesapeaki</name>
    <name type="common">Clam parasite</name>
    <name type="synonym">Perkinsus andrewsi</name>
    <dbReference type="NCBI Taxonomy" id="330153"/>
    <lineage>
        <taxon>Eukaryota</taxon>
        <taxon>Sar</taxon>
        <taxon>Alveolata</taxon>
        <taxon>Perkinsozoa</taxon>
        <taxon>Perkinsea</taxon>
        <taxon>Perkinsida</taxon>
        <taxon>Perkinsidae</taxon>
        <taxon>Perkinsus</taxon>
    </lineage>
</organism>
<dbReference type="OrthoDB" id="415788at2759"/>